<accession>A0A011N1F8</accession>
<reference evidence="2" key="1">
    <citation type="submission" date="2014-02" db="EMBL/GenBank/DDBJ databases">
        <title>Expanding our view of genomic diversity in Candidatus Accumulibacter clades.</title>
        <authorList>
            <person name="Skennerton C.T."/>
            <person name="Barr J.J."/>
            <person name="Slater F.R."/>
            <person name="Bond P.L."/>
            <person name="Tyson G.W."/>
        </authorList>
    </citation>
    <scope>NUCLEOTIDE SEQUENCE [LARGE SCALE GENOMIC DNA]</scope>
</reference>
<dbReference type="STRING" id="1454001.AW08_01023"/>
<feature type="chain" id="PRO_5001461000" evidence="1">
    <location>
        <begin position="26"/>
        <end position="782"/>
    </location>
</feature>
<evidence type="ECO:0000313" key="3">
    <source>
        <dbReference type="Proteomes" id="UP000020218"/>
    </source>
</evidence>
<dbReference type="PROSITE" id="PS51257">
    <property type="entry name" value="PROKAR_LIPOPROTEIN"/>
    <property type="match status" value="1"/>
</dbReference>
<dbReference type="Pfam" id="PF06934">
    <property type="entry name" value="CTI"/>
    <property type="match status" value="1"/>
</dbReference>
<dbReference type="EMBL" id="JFAX01000004">
    <property type="protein sequence ID" value="EXI68711.1"/>
    <property type="molecule type" value="Genomic_DNA"/>
</dbReference>
<evidence type="ECO:0000313" key="2">
    <source>
        <dbReference type="EMBL" id="EXI68711.1"/>
    </source>
</evidence>
<name>A0A011N1F8_9PROT</name>
<evidence type="ECO:0000256" key="1">
    <source>
        <dbReference type="SAM" id="SignalP"/>
    </source>
</evidence>
<feature type="signal peptide" evidence="1">
    <location>
        <begin position="1"/>
        <end position="25"/>
    </location>
</feature>
<keyword evidence="3" id="KW-1185">Reference proteome</keyword>
<dbReference type="AlphaFoldDB" id="A0A011N1F8"/>
<dbReference type="InterPro" id="IPR010706">
    <property type="entry name" value="Fatty_acid_cis-trans_isomerase"/>
</dbReference>
<gene>
    <name evidence="2" type="ORF">AW08_01023</name>
</gene>
<organism evidence="2 3">
    <name type="scientific">Candidatus Accumulibacter adjunctus</name>
    <dbReference type="NCBI Taxonomy" id="1454001"/>
    <lineage>
        <taxon>Bacteria</taxon>
        <taxon>Pseudomonadati</taxon>
        <taxon>Pseudomonadota</taxon>
        <taxon>Betaproteobacteria</taxon>
        <taxon>Candidatus Accumulibacter</taxon>
    </lineage>
</organism>
<proteinExistence type="predicted"/>
<protein>
    <submittedName>
        <fullName evidence="2">Fatty acid cis/trans isomerase (CTI)</fullName>
    </submittedName>
</protein>
<comment type="caution">
    <text evidence="2">The sequence shown here is derived from an EMBL/GenBank/DDBJ whole genome shotgun (WGS) entry which is preliminary data.</text>
</comment>
<dbReference type="PATRIC" id="fig|1454001.3.peg.969"/>
<dbReference type="GO" id="GO:0016853">
    <property type="term" value="F:isomerase activity"/>
    <property type="evidence" value="ECO:0007669"/>
    <property type="project" value="UniProtKB-KW"/>
</dbReference>
<sequence length="782" mass="88271">MILVRNLLPLLLALLSGCTVTSRHALDQRYGPADPQRFDVPRQPTGGLSYRADVQPILERRCVVCHACYDAPCQLKLGAWEGIARGASDELVYDGGRLSEAAPSRLFVDAGKASEWRQQGFFPVLNERGQTPAANLAASVIYRALQLKHSHPLPETAVLPATFDFSLDRAQQCPRIEEYDSFATANPLWGMPFGLPGLSDAEFATLRNWLQQGAPFEGLPPLPAAVERQVAEWERFFNGGSRKERLVSRYIYEHIFLAHLYFDGDPQHHFFRLVRSRTPPGQAIEPIASRRPYDDPGGEDFHYRLQRERESIVDKTHMPYALGEKRMARWRELFLQPDYPVDELPPYSLAAGANPFVTFRDLPVRARYQFMLDEAEFTIMGFIKGPVCRGQVALNVIQDRFWVFFLANDGSGQAADEFLERESRVLELPTAKGSDAGIIGPWREYAKKEEKYLQDKSAYLASRSSQRGWPDLKWIWDGDGSNPNAALTVFRHFDSATVVKGLLGEVPKTGWVIGYPLLERIHYLLVAGFDVYGNVGHQLLSRLYMDFLRMEGEFNFLSFLPSDQRLAVRDYWYRGASDEVRAHVYGSLARFDVESGIPFRSGDARREFFGLLQQRVAPVADRRHELAGVGDATLQADLALLAAVRGPALSWLPELVILRIEDGARAPRYVTLLRNTGHSNVSSLLREGRELLPEENTLSVARGFVGAYPNAIYRVQRPQIGELARAIGQLGSEEDYRVLAGRFAIRRSDPAFWQYSDELQATHLKLAPLTAGLLDYNRLENR</sequence>
<keyword evidence="2" id="KW-0413">Isomerase</keyword>
<keyword evidence="1" id="KW-0732">Signal</keyword>
<dbReference type="Proteomes" id="UP000020218">
    <property type="component" value="Unassembled WGS sequence"/>
</dbReference>